<keyword evidence="1" id="KW-0732">Signal</keyword>
<evidence type="ECO:0000259" key="3">
    <source>
        <dbReference type="Pfam" id="PF09994"/>
    </source>
</evidence>
<evidence type="ECO:0000256" key="1">
    <source>
        <dbReference type="SAM" id="SignalP"/>
    </source>
</evidence>
<dbReference type="PANTHER" id="PTHR32305">
    <property type="match status" value="1"/>
</dbReference>
<sequence length="1161" mass="133318">MRSLLKTASLGIVLTLWPLCSHAYTCRAPAITAPCDQHTAGSPYLGWGNPVHLQTGDKWQHDIDLPMHTLWPGLSRHYLSRASPASPSMHSEFWHLSYDVQLQPQGQSWQINHADGSTSWVAAHELIDRPTTDVRWRWQSPQGAILDFDQDGWLIYLGQPHHPKIHVSRHKQPPLQHAIKQIRYVGHAAALSLHYDTQHQRLSEVASPLGRFSYEYDAQGRLQTVERPDGMQRTYTYAPAQQAGHDYALSAISLRQGHLLLPLYEWTYANGKVIAGRAGTQQQFWHLDRDANQSTITQNSTQQTWRFSSPGTLQHYTLQPCPSCPLKQSTQTHNSVGQLVQAQGWQLDRAADGSLQQAKAEDSGWGKLRLHFTPQGQLSRWHTPLGLHRRHYDSQGRLLEHHYSQQSWLKIKYQAQRPSVLDYAHDDQSLQVKLHWAGATLLTISHPEETQKLWLSPDHQHVRVRQIERARHALHYQESFRYDEQQRLVEHSLPEGGSLHYTWGTHQQLLAIHWTGTSGKKELVIQGSRHQAGYRWGNGVAAVTQLSAQAQAARHSIYSPHHPLWEQERHYGEQGQVLRERYWHAEFPSLEKRYGYNDDLRLIVEKNTQQEHWWQWQTTGASNTNQGTTKPEQAELPSHVGDWQLYYGAQRRLQSIWSNQVAIAQYRHDAFGQRIYKHTQQAQVGYLYHDHKLVAEYSLLTPQTDRLALDRRYIYAHHVPVAMLVYEADHTARLYFIHSDLMGAPRLLTDTHAQTVWLADYTAWGRAQVLLEKLDFPLRLPGQYFDTESTWHDNLLRTYLPDHGHYLEADPLGPLPLSGSQAYGYAQQQPLRYVDPLGLILFAFDGTRMSSSSNSNVWKLAQLYADGPSHYQRGPGNSYYLDWDAIVAWNARQILENHWQSLLNAVERRGQTNSPLAIDILGYSRGAALAREFANRILEHSHAGLFEFHHPQRGWLRACVDLRFIGLFDTVAQFGLHGSHNYLYRLGVANAWHWVAHAVALHEHRHLFPLSAINAAHNTVQAPFIGAHGDIGGGALADDLPVSDLDKVALAWMHWQAKAAGLSLHDLPEKEQDLNQLILHDSRPAFLRYLQNGDRQLLYHGHGQDLAYQDLHPHLGRKSREQVEPIIQRYLDWRTRTDPMVGEIDKQAYERWLDETHGWTP</sequence>
<comment type="caution">
    <text evidence="4">The sequence shown here is derived from an EMBL/GenBank/DDBJ whole genome shotgun (WGS) entry which is preliminary data.</text>
</comment>
<protein>
    <submittedName>
        <fullName evidence="4">DUF2235 domain-containing protein</fullName>
    </submittedName>
</protein>
<dbReference type="EMBL" id="JAJHNU010000001">
    <property type="protein sequence ID" value="MDN4119902.1"/>
    <property type="molecule type" value="Genomic_DNA"/>
</dbReference>
<dbReference type="Pfam" id="PF09994">
    <property type="entry name" value="T6SS_Tle1-like_cat"/>
    <property type="match status" value="1"/>
</dbReference>
<dbReference type="RefSeq" id="WP_266122760.1">
    <property type="nucleotide sequence ID" value="NZ_JAJHNU010000001.1"/>
</dbReference>
<dbReference type="InterPro" id="IPR018712">
    <property type="entry name" value="Tle1-like_cat"/>
</dbReference>
<feature type="domain" description="T6SS Phospholipase effector Tle1-like catalytic" evidence="3">
    <location>
        <begin position="955"/>
        <end position="1054"/>
    </location>
</feature>
<dbReference type="PANTHER" id="PTHR32305:SF15">
    <property type="entry name" value="PROTEIN RHSA-RELATED"/>
    <property type="match status" value="1"/>
</dbReference>
<proteinExistence type="predicted"/>
<feature type="signal peptide" evidence="1">
    <location>
        <begin position="1"/>
        <end position="23"/>
    </location>
</feature>
<dbReference type="Gene3D" id="2.180.10.10">
    <property type="entry name" value="RHS repeat-associated core"/>
    <property type="match status" value="2"/>
</dbReference>
<feature type="chain" id="PRO_5045174167" evidence="1">
    <location>
        <begin position="24"/>
        <end position="1161"/>
    </location>
</feature>
<dbReference type="Proteomes" id="UP001168613">
    <property type="component" value="Unassembled WGS sequence"/>
</dbReference>
<dbReference type="InterPro" id="IPR022385">
    <property type="entry name" value="Rhs_assc_core"/>
</dbReference>
<keyword evidence="5" id="KW-1185">Reference proteome</keyword>
<evidence type="ECO:0000313" key="5">
    <source>
        <dbReference type="Proteomes" id="UP001168613"/>
    </source>
</evidence>
<dbReference type="InterPro" id="IPR050708">
    <property type="entry name" value="T6SS_VgrG/RHS"/>
</dbReference>
<name>A0ABT8EF50_9BURK</name>
<dbReference type="Pfam" id="PF03527">
    <property type="entry name" value="RHS"/>
    <property type="match status" value="1"/>
</dbReference>
<organism evidence="4 5">
    <name type="scientific">Alcaligenes endophyticus</name>
    <dbReference type="NCBI Taxonomy" id="1929088"/>
    <lineage>
        <taxon>Bacteria</taxon>
        <taxon>Pseudomonadati</taxon>
        <taxon>Pseudomonadota</taxon>
        <taxon>Betaproteobacteria</taxon>
        <taxon>Burkholderiales</taxon>
        <taxon>Alcaligenaceae</taxon>
        <taxon>Alcaligenes</taxon>
    </lineage>
</organism>
<accession>A0ABT8EF50</accession>
<dbReference type="InterPro" id="IPR001826">
    <property type="entry name" value="RHS"/>
</dbReference>
<dbReference type="NCBIfam" id="TIGR03696">
    <property type="entry name" value="Rhs_assc_core"/>
    <property type="match status" value="1"/>
</dbReference>
<feature type="domain" description="RHS protein conserved region" evidence="2">
    <location>
        <begin position="735"/>
        <end position="767"/>
    </location>
</feature>
<evidence type="ECO:0000313" key="4">
    <source>
        <dbReference type="EMBL" id="MDN4119902.1"/>
    </source>
</evidence>
<reference evidence="4" key="1">
    <citation type="submission" date="2021-11" db="EMBL/GenBank/DDBJ databases">
        <title>Draft genome sequence of Alcaligenes endophyticus type strain CCUG 75668T.</title>
        <authorList>
            <person name="Salva-Serra F."/>
            <person name="Duran R.E."/>
            <person name="Seeger M."/>
            <person name="Moore E.R.B."/>
            <person name="Jaen-Luchoro D."/>
        </authorList>
    </citation>
    <scope>NUCLEOTIDE SEQUENCE</scope>
    <source>
        <strain evidence="4">CCUG 75668</strain>
    </source>
</reference>
<gene>
    <name evidence="4" type="ORF">LMS43_01235</name>
</gene>
<evidence type="ECO:0000259" key="2">
    <source>
        <dbReference type="Pfam" id="PF03527"/>
    </source>
</evidence>
<dbReference type="Pfam" id="PF05593">
    <property type="entry name" value="RHS_repeat"/>
    <property type="match status" value="1"/>
</dbReference>
<dbReference type="InterPro" id="IPR031325">
    <property type="entry name" value="RHS_repeat"/>
</dbReference>